<sequence length="186" mass="21434">MVHWWLMKLFMGKKGKKKKNVLLFKVDFNKAFDLINWEFLDSNMKAMGFGDKWRCWINGVKQGDPLSQFLFIIEMEGLSVAMRAACDRGVFHSLKIPHDAPLISHLLYVDEVLFLGQWSEQNIKSLARILHCFHVFSGLKVNFNKSRVFGIGVNMQEVSRFARPLGCEPATLPFTYLGPSLSEYEI</sequence>
<reference evidence="2 3" key="1">
    <citation type="journal article" date="2017" name="Nat. Commun.">
        <title>Genome assembly with in vitro proximity ligation data and whole-genome triplication in lettuce.</title>
        <authorList>
            <person name="Reyes-Chin-Wo S."/>
            <person name="Wang Z."/>
            <person name="Yang X."/>
            <person name="Kozik A."/>
            <person name="Arikit S."/>
            <person name="Song C."/>
            <person name="Xia L."/>
            <person name="Froenicke L."/>
            <person name="Lavelle D.O."/>
            <person name="Truco M.J."/>
            <person name="Xia R."/>
            <person name="Zhu S."/>
            <person name="Xu C."/>
            <person name="Xu H."/>
            <person name="Xu X."/>
            <person name="Cox K."/>
            <person name="Korf I."/>
            <person name="Meyers B.C."/>
            <person name="Michelmore R.W."/>
        </authorList>
    </citation>
    <scope>NUCLEOTIDE SEQUENCE [LARGE SCALE GENOMIC DNA]</scope>
    <source>
        <strain evidence="3">cv. Salinas</strain>
        <tissue evidence="2">Seedlings</tissue>
    </source>
</reference>
<dbReference type="PANTHER" id="PTHR33116:SF79">
    <property type="entry name" value="REVERSE TRANSCRIPTASE DOMAIN, ZINC FINGER, CCHC-TYPE-RELATED"/>
    <property type="match status" value="1"/>
</dbReference>
<dbReference type="InterPro" id="IPR000477">
    <property type="entry name" value="RT_dom"/>
</dbReference>
<evidence type="ECO:0000259" key="1">
    <source>
        <dbReference type="PROSITE" id="PS50878"/>
    </source>
</evidence>
<dbReference type="PROSITE" id="PS50878">
    <property type="entry name" value="RT_POL"/>
    <property type="match status" value="1"/>
</dbReference>
<keyword evidence="3" id="KW-1185">Reference proteome</keyword>
<name>A0A9R1VJM1_LACSA</name>
<dbReference type="Pfam" id="PF00078">
    <property type="entry name" value="RVT_1"/>
    <property type="match status" value="1"/>
</dbReference>
<accession>A0A9R1VJM1</accession>
<evidence type="ECO:0000313" key="2">
    <source>
        <dbReference type="EMBL" id="KAJ0206549.1"/>
    </source>
</evidence>
<comment type="caution">
    <text evidence="2">The sequence shown here is derived from an EMBL/GenBank/DDBJ whole genome shotgun (WGS) entry which is preliminary data.</text>
</comment>
<dbReference type="AlphaFoldDB" id="A0A9R1VJM1"/>
<organism evidence="2 3">
    <name type="scientific">Lactuca sativa</name>
    <name type="common">Garden lettuce</name>
    <dbReference type="NCBI Taxonomy" id="4236"/>
    <lineage>
        <taxon>Eukaryota</taxon>
        <taxon>Viridiplantae</taxon>
        <taxon>Streptophyta</taxon>
        <taxon>Embryophyta</taxon>
        <taxon>Tracheophyta</taxon>
        <taxon>Spermatophyta</taxon>
        <taxon>Magnoliopsida</taxon>
        <taxon>eudicotyledons</taxon>
        <taxon>Gunneridae</taxon>
        <taxon>Pentapetalae</taxon>
        <taxon>asterids</taxon>
        <taxon>campanulids</taxon>
        <taxon>Asterales</taxon>
        <taxon>Asteraceae</taxon>
        <taxon>Cichorioideae</taxon>
        <taxon>Cichorieae</taxon>
        <taxon>Lactucinae</taxon>
        <taxon>Lactuca</taxon>
    </lineage>
</organism>
<proteinExistence type="predicted"/>
<dbReference type="PANTHER" id="PTHR33116">
    <property type="entry name" value="REVERSE TRANSCRIPTASE ZINC-BINDING DOMAIN-CONTAINING PROTEIN-RELATED-RELATED"/>
    <property type="match status" value="1"/>
</dbReference>
<evidence type="ECO:0000313" key="3">
    <source>
        <dbReference type="Proteomes" id="UP000235145"/>
    </source>
</evidence>
<dbReference type="Proteomes" id="UP000235145">
    <property type="component" value="Unassembled WGS sequence"/>
</dbReference>
<feature type="domain" description="Reverse transcriptase" evidence="1">
    <location>
        <begin position="1"/>
        <end position="181"/>
    </location>
</feature>
<protein>
    <recommendedName>
        <fullName evidence="1">Reverse transcriptase domain-containing protein</fullName>
    </recommendedName>
</protein>
<dbReference type="EMBL" id="NBSK02000005">
    <property type="protein sequence ID" value="KAJ0206549.1"/>
    <property type="molecule type" value="Genomic_DNA"/>
</dbReference>
<gene>
    <name evidence="2" type="ORF">LSAT_V11C500281950</name>
</gene>